<dbReference type="EMBL" id="JAODUP010000013">
    <property type="protein sequence ID" value="KAK2168959.1"/>
    <property type="molecule type" value="Genomic_DNA"/>
</dbReference>
<reference evidence="1" key="1">
    <citation type="journal article" date="2023" name="Mol. Biol. Evol.">
        <title>Third-Generation Sequencing Reveals the Adaptive Role of the Epigenome in Three Deep-Sea Polychaetes.</title>
        <authorList>
            <person name="Perez M."/>
            <person name="Aroh O."/>
            <person name="Sun Y."/>
            <person name="Lan Y."/>
            <person name="Juniper S.K."/>
            <person name="Young C.R."/>
            <person name="Angers B."/>
            <person name="Qian P.Y."/>
        </authorList>
    </citation>
    <scope>NUCLEOTIDE SEQUENCE</scope>
    <source>
        <strain evidence="1">P08H-3</strain>
    </source>
</reference>
<sequence>CNFGSKDDGCLFECHCVGSTSCDNLTGSCGENDSCPTDGYINSFWSGWGCLTGYISKGKDVEQSGGNKSDAAKAVDGNIVLNESRCAHPTEVDGKIWWSIDLEGLYVITNIVIYSTNNEKGKH</sequence>
<evidence type="ECO:0000313" key="2">
    <source>
        <dbReference type="Proteomes" id="UP001208570"/>
    </source>
</evidence>
<feature type="non-terminal residue" evidence="1">
    <location>
        <position position="1"/>
    </location>
</feature>
<organism evidence="1 2">
    <name type="scientific">Paralvinella palmiformis</name>
    <dbReference type="NCBI Taxonomy" id="53620"/>
    <lineage>
        <taxon>Eukaryota</taxon>
        <taxon>Metazoa</taxon>
        <taxon>Spiralia</taxon>
        <taxon>Lophotrochozoa</taxon>
        <taxon>Annelida</taxon>
        <taxon>Polychaeta</taxon>
        <taxon>Sedentaria</taxon>
        <taxon>Canalipalpata</taxon>
        <taxon>Terebellida</taxon>
        <taxon>Terebelliformia</taxon>
        <taxon>Alvinellidae</taxon>
        <taxon>Paralvinella</taxon>
    </lineage>
</organism>
<dbReference type="SUPFAM" id="SSF49785">
    <property type="entry name" value="Galactose-binding domain-like"/>
    <property type="match status" value="1"/>
</dbReference>
<keyword evidence="2" id="KW-1185">Reference proteome</keyword>
<gene>
    <name evidence="1" type="ORF">LSH36_13g23024</name>
</gene>
<dbReference type="InterPro" id="IPR008979">
    <property type="entry name" value="Galactose-bd-like_sf"/>
</dbReference>
<proteinExistence type="predicted"/>
<evidence type="ECO:0008006" key="3">
    <source>
        <dbReference type="Google" id="ProtNLM"/>
    </source>
</evidence>
<evidence type="ECO:0000313" key="1">
    <source>
        <dbReference type="EMBL" id="KAK2168959.1"/>
    </source>
</evidence>
<name>A0AAD9KD23_9ANNE</name>
<dbReference type="Gene3D" id="2.60.120.260">
    <property type="entry name" value="Galactose-binding domain-like"/>
    <property type="match status" value="1"/>
</dbReference>
<dbReference type="Proteomes" id="UP001208570">
    <property type="component" value="Unassembled WGS sequence"/>
</dbReference>
<comment type="caution">
    <text evidence="1">The sequence shown here is derived from an EMBL/GenBank/DDBJ whole genome shotgun (WGS) entry which is preliminary data.</text>
</comment>
<protein>
    <recommendedName>
        <fullName evidence="3">Fucolectin tachylectin-4 pentraxin-1 domain-containing protein</fullName>
    </recommendedName>
</protein>
<dbReference type="AlphaFoldDB" id="A0AAD9KD23"/>
<accession>A0AAD9KD23</accession>